<feature type="region of interest" description="Disordered" evidence="1">
    <location>
        <begin position="162"/>
        <end position="184"/>
    </location>
</feature>
<dbReference type="OrthoDB" id="3194534at2759"/>
<proteinExistence type="predicted"/>
<name>A0A9P5NFH3_GYMJU</name>
<sequence length="184" mass="20456">MGHLLTHCTGEPGFGNRSGSSEELVFDGEVEECSEGAMVWLLCYAAEEWTPLSLAVPILAAPAKKPKHRGATMVEALKPNQPESWVCLLCNESKTFTRCHCLSRHNKTVHINKGTFDQPFSCPHCTPPVEISSAIEWCDHVEKTHGKMYALVISSKLLTETRVPQPMKTPTRSTKRKREDEVPG</sequence>
<dbReference type="Proteomes" id="UP000724874">
    <property type="component" value="Unassembled WGS sequence"/>
</dbReference>
<reference evidence="2" key="1">
    <citation type="submission" date="2020-11" db="EMBL/GenBank/DDBJ databases">
        <authorList>
            <consortium name="DOE Joint Genome Institute"/>
            <person name="Ahrendt S."/>
            <person name="Riley R."/>
            <person name="Andreopoulos W."/>
            <person name="LaButti K."/>
            <person name="Pangilinan J."/>
            <person name="Ruiz-duenas F.J."/>
            <person name="Barrasa J.M."/>
            <person name="Sanchez-Garcia M."/>
            <person name="Camarero S."/>
            <person name="Miyauchi S."/>
            <person name="Serrano A."/>
            <person name="Linde D."/>
            <person name="Babiker R."/>
            <person name="Drula E."/>
            <person name="Ayuso-Fernandez I."/>
            <person name="Pacheco R."/>
            <person name="Padilla G."/>
            <person name="Ferreira P."/>
            <person name="Barriuso J."/>
            <person name="Kellner H."/>
            <person name="Castanera R."/>
            <person name="Alfaro M."/>
            <person name="Ramirez L."/>
            <person name="Pisabarro A.G."/>
            <person name="Kuo A."/>
            <person name="Tritt A."/>
            <person name="Lipzen A."/>
            <person name="He G."/>
            <person name="Yan M."/>
            <person name="Ng V."/>
            <person name="Cullen D."/>
            <person name="Martin F."/>
            <person name="Rosso M.-N."/>
            <person name="Henrissat B."/>
            <person name="Hibbett D."/>
            <person name="Martinez A.T."/>
            <person name="Grigoriev I.V."/>
        </authorList>
    </citation>
    <scope>NUCLEOTIDE SEQUENCE</scope>
    <source>
        <strain evidence="2">AH 44721</strain>
    </source>
</reference>
<dbReference type="AlphaFoldDB" id="A0A9P5NFH3"/>
<keyword evidence="3" id="KW-1185">Reference proteome</keyword>
<accession>A0A9P5NFH3</accession>
<comment type="caution">
    <text evidence="2">The sequence shown here is derived from an EMBL/GenBank/DDBJ whole genome shotgun (WGS) entry which is preliminary data.</text>
</comment>
<evidence type="ECO:0000313" key="2">
    <source>
        <dbReference type="EMBL" id="KAF8887658.1"/>
    </source>
</evidence>
<evidence type="ECO:0008006" key="4">
    <source>
        <dbReference type="Google" id="ProtNLM"/>
    </source>
</evidence>
<evidence type="ECO:0000256" key="1">
    <source>
        <dbReference type="SAM" id="MobiDB-lite"/>
    </source>
</evidence>
<organism evidence="2 3">
    <name type="scientific">Gymnopilus junonius</name>
    <name type="common">Spectacular rustgill mushroom</name>
    <name type="synonym">Gymnopilus spectabilis subsp. junonius</name>
    <dbReference type="NCBI Taxonomy" id="109634"/>
    <lineage>
        <taxon>Eukaryota</taxon>
        <taxon>Fungi</taxon>
        <taxon>Dikarya</taxon>
        <taxon>Basidiomycota</taxon>
        <taxon>Agaricomycotina</taxon>
        <taxon>Agaricomycetes</taxon>
        <taxon>Agaricomycetidae</taxon>
        <taxon>Agaricales</taxon>
        <taxon>Agaricineae</taxon>
        <taxon>Hymenogastraceae</taxon>
        <taxon>Gymnopilus</taxon>
    </lineage>
</organism>
<protein>
    <recommendedName>
        <fullName evidence="4">C2H2-type domain-containing protein</fullName>
    </recommendedName>
</protein>
<evidence type="ECO:0000313" key="3">
    <source>
        <dbReference type="Proteomes" id="UP000724874"/>
    </source>
</evidence>
<dbReference type="EMBL" id="JADNYJ010000089">
    <property type="protein sequence ID" value="KAF8887658.1"/>
    <property type="molecule type" value="Genomic_DNA"/>
</dbReference>
<gene>
    <name evidence="2" type="ORF">CPB84DRAFT_1849825</name>
</gene>